<sequence length="425" mass="47761">MTGQVIETERIFSQNDKQRAQALGWVVNGIANEQVRPPVDGVIVPNPAQELEDVLGRRIDFFLAHPNFSGFIGNWTRVWGPFVYLAQPPFNKYATNVIYVAQKDNNYVVGVAGTNPNSFQNWLIEDLYVGSLANWADYAENDPLLHPKISMGTKIGLDNLLRPHPGSGQTIIDFFTDLLKQAKQNIEILLTGTSLGGALSPVLALALHETKSTWDPNNRATLKVVTFASPTPGNFDFAERYRLRLGNNTIRIWNSLDIVPHAWNGKLLDQIPSLYEPHIPTNPLIEKFVKIGKFLSFARRYTHLERLTPAFTGTFQPREQTQQTSSKQVELDVQLAESLKSRLATENLSVSDDDINGFKQFLQQAAYQHVQAYFDFLMFPPELTRLLTDRTQLPPDLQLPEADLAATESVVSKLLEYSGNPDVDE</sequence>
<dbReference type="EMBL" id="JAALHA020000024">
    <property type="protein sequence ID" value="MDR9899328.1"/>
    <property type="molecule type" value="Genomic_DNA"/>
</dbReference>
<dbReference type="InterPro" id="IPR051218">
    <property type="entry name" value="Sec_MonoDiacylglyc_Lipase"/>
</dbReference>
<proteinExistence type="predicted"/>
<feature type="domain" description="Fungal lipase-type" evidence="1">
    <location>
        <begin position="179"/>
        <end position="262"/>
    </location>
</feature>
<evidence type="ECO:0000313" key="3">
    <source>
        <dbReference type="Proteomes" id="UP000667802"/>
    </source>
</evidence>
<dbReference type="PANTHER" id="PTHR45856:SF11">
    <property type="entry name" value="FUNGAL LIPASE-LIKE DOMAIN-CONTAINING PROTEIN"/>
    <property type="match status" value="1"/>
</dbReference>
<dbReference type="AlphaFoldDB" id="A0AAP5MDA4"/>
<dbReference type="Proteomes" id="UP000667802">
    <property type="component" value="Unassembled WGS sequence"/>
</dbReference>
<evidence type="ECO:0000259" key="1">
    <source>
        <dbReference type="Pfam" id="PF01764"/>
    </source>
</evidence>
<name>A0AAP5MDA4_9CYAN</name>
<dbReference type="GO" id="GO:0006629">
    <property type="term" value="P:lipid metabolic process"/>
    <property type="evidence" value="ECO:0007669"/>
    <property type="project" value="InterPro"/>
</dbReference>
<organism evidence="2 3">
    <name type="scientific">Aetokthonos hydrillicola Thurmond2011</name>
    <dbReference type="NCBI Taxonomy" id="2712845"/>
    <lineage>
        <taxon>Bacteria</taxon>
        <taxon>Bacillati</taxon>
        <taxon>Cyanobacteriota</taxon>
        <taxon>Cyanophyceae</taxon>
        <taxon>Nostocales</taxon>
        <taxon>Hapalosiphonaceae</taxon>
        <taxon>Aetokthonos</taxon>
    </lineage>
</organism>
<dbReference type="SUPFAM" id="SSF53474">
    <property type="entry name" value="alpha/beta-Hydrolases"/>
    <property type="match status" value="1"/>
</dbReference>
<keyword evidence="3" id="KW-1185">Reference proteome</keyword>
<dbReference type="RefSeq" id="WP_208340533.1">
    <property type="nucleotide sequence ID" value="NZ_CAWQFN010000681.1"/>
</dbReference>
<dbReference type="Pfam" id="PF01764">
    <property type="entry name" value="Lipase_3"/>
    <property type="match status" value="1"/>
</dbReference>
<dbReference type="PANTHER" id="PTHR45856">
    <property type="entry name" value="ALPHA/BETA-HYDROLASES SUPERFAMILY PROTEIN"/>
    <property type="match status" value="1"/>
</dbReference>
<reference evidence="3" key="1">
    <citation type="journal article" date="2021" name="Science">
        <title>Hunting the eagle killer: A cyanobacterial neurotoxin causes vacuolar myelinopathy.</title>
        <authorList>
            <person name="Breinlinger S."/>
            <person name="Phillips T.J."/>
            <person name="Haram B.N."/>
            <person name="Mares J."/>
            <person name="Martinez Yerena J.A."/>
            <person name="Hrouzek P."/>
            <person name="Sobotka R."/>
            <person name="Henderson W.M."/>
            <person name="Schmieder P."/>
            <person name="Williams S.M."/>
            <person name="Lauderdale J.D."/>
            <person name="Wilde H.D."/>
            <person name="Gerrin W."/>
            <person name="Kust A."/>
            <person name="Washington J.W."/>
            <person name="Wagner C."/>
            <person name="Geier B."/>
            <person name="Liebeke M."/>
            <person name="Enke H."/>
            <person name="Niedermeyer T.H.J."/>
            <person name="Wilde S.B."/>
        </authorList>
    </citation>
    <scope>NUCLEOTIDE SEQUENCE [LARGE SCALE GENOMIC DNA]</scope>
    <source>
        <strain evidence="3">Thurmond2011</strain>
    </source>
</reference>
<evidence type="ECO:0000313" key="2">
    <source>
        <dbReference type="EMBL" id="MDR9899328.1"/>
    </source>
</evidence>
<dbReference type="InterPro" id="IPR029058">
    <property type="entry name" value="AB_hydrolase_fold"/>
</dbReference>
<dbReference type="InterPro" id="IPR002921">
    <property type="entry name" value="Fungal_lipase-type"/>
</dbReference>
<accession>A0AAP5MDA4</accession>
<gene>
    <name evidence="2" type="ORF">G7B40_032910</name>
</gene>
<dbReference type="Gene3D" id="3.40.50.1820">
    <property type="entry name" value="alpha/beta hydrolase"/>
    <property type="match status" value="1"/>
</dbReference>
<comment type="caution">
    <text evidence="2">The sequence shown here is derived from an EMBL/GenBank/DDBJ whole genome shotgun (WGS) entry which is preliminary data.</text>
</comment>
<protein>
    <submittedName>
        <fullName evidence="2">Lipase family protein</fullName>
    </submittedName>
</protein>